<gene>
    <name evidence="2" type="ORF">M427DRAFT_59373</name>
</gene>
<dbReference type="Gene3D" id="3.40.50.720">
    <property type="entry name" value="NAD(P)-binding Rossmann-like Domain"/>
    <property type="match status" value="1"/>
</dbReference>
<dbReference type="Proteomes" id="UP000070544">
    <property type="component" value="Unassembled WGS sequence"/>
</dbReference>
<evidence type="ECO:0000259" key="1">
    <source>
        <dbReference type="Pfam" id="PF01370"/>
    </source>
</evidence>
<dbReference type="OrthoDB" id="275457at2759"/>
<dbReference type="InterPro" id="IPR036291">
    <property type="entry name" value="NAD(P)-bd_dom_sf"/>
</dbReference>
<dbReference type="Pfam" id="PF01370">
    <property type="entry name" value="Epimerase"/>
    <property type="match status" value="1"/>
</dbReference>
<dbReference type="SUPFAM" id="SSF51735">
    <property type="entry name" value="NAD(P)-binding Rossmann-fold domains"/>
    <property type="match status" value="1"/>
</dbReference>
<keyword evidence="3" id="KW-1185">Reference proteome</keyword>
<evidence type="ECO:0000313" key="3">
    <source>
        <dbReference type="Proteomes" id="UP000070544"/>
    </source>
</evidence>
<reference evidence="2 3" key="1">
    <citation type="journal article" date="2015" name="Genome Biol. Evol.">
        <title>Phylogenomic analyses indicate that early fungi evolved digesting cell walls of algal ancestors of land plants.</title>
        <authorList>
            <person name="Chang Y."/>
            <person name="Wang S."/>
            <person name="Sekimoto S."/>
            <person name="Aerts A.L."/>
            <person name="Choi C."/>
            <person name="Clum A."/>
            <person name="LaButti K.M."/>
            <person name="Lindquist E.A."/>
            <person name="Yee Ngan C."/>
            <person name="Ohm R.A."/>
            <person name="Salamov A.A."/>
            <person name="Grigoriev I.V."/>
            <person name="Spatafora J.W."/>
            <person name="Berbee M.L."/>
        </authorList>
    </citation>
    <scope>NUCLEOTIDE SEQUENCE [LARGE SCALE GENOMIC DNA]</scope>
    <source>
        <strain evidence="2 3">JEL478</strain>
    </source>
</reference>
<evidence type="ECO:0000313" key="2">
    <source>
        <dbReference type="EMBL" id="KXS12635.1"/>
    </source>
</evidence>
<dbReference type="PANTHER" id="PTHR12126:SF11">
    <property type="entry name" value="NADH DEHYDROGENASE [UBIQUINONE] 1 ALPHA SUBCOMPLEX SUBUNIT 9, MITOCHONDRIAL"/>
    <property type="match status" value="1"/>
</dbReference>
<dbReference type="CDD" id="cd05271">
    <property type="entry name" value="NDUFA9_like_SDR_a"/>
    <property type="match status" value="1"/>
</dbReference>
<accession>A0A139A860</accession>
<dbReference type="EMBL" id="KQ965786">
    <property type="protein sequence ID" value="KXS12635.1"/>
    <property type="molecule type" value="Genomic_DNA"/>
</dbReference>
<dbReference type="GO" id="GO:0005739">
    <property type="term" value="C:mitochondrion"/>
    <property type="evidence" value="ECO:0007669"/>
    <property type="project" value="TreeGrafter"/>
</dbReference>
<proteinExistence type="predicted"/>
<dbReference type="AlphaFoldDB" id="A0A139A860"/>
<dbReference type="InterPro" id="IPR001509">
    <property type="entry name" value="Epimerase_deHydtase"/>
</dbReference>
<organism evidence="2 3">
    <name type="scientific">Gonapodya prolifera (strain JEL478)</name>
    <name type="common">Monoblepharis prolifera</name>
    <dbReference type="NCBI Taxonomy" id="1344416"/>
    <lineage>
        <taxon>Eukaryota</taxon>
        <taxon>Fungi</taxon>
        <taxon>Fungi incertae sedis</taxon>
        <taxon>Chytridiomycota</taxon>
        <taxon>Chytridiomycota incertae sedis</taxon>
        <taxon>Monoblepharidomycetes</taxon>
        <taxon>Monoblepharidales</taxon>
        <taxon>Gonapodyaceae</taxon>
        <taxon>Gonapodya</taxon>
    </lineage>
</organism>
<dbReference type="OMA" id="PEDQFTN"/>
<dbReference type="GO" id="GO:0044877">
    <property type="term" value="F:protein-containing complex binding"/>
    <property type="evidence" value="ECO:0007669"/>
    <property type="project" value="TreeGrafter"/>
</dbReference>
<name>A0A139A860_GONPJ</name>
<dbReference type="STRING" id="1344416.A0A139A860"/>
<dbReference type="InterPro" id="IPR051207">
    <property type="entry name" value="ComplexI_NDUFA9_subunit"/>
</dbReference>
<protein>
    <submittedName>
        <fullName evidence="2">NAD(P)-binding protein</fullName>
    </submittedName>
</protein>
<dbReference type="PANTHER" id="PTHR12126">
    <property type="entry name" value="NADH-UBIQUINONE OXIDOREDUCTASE 39 KDA SUBUNIT-RELATED"/>
    <property type="match status" value="1"/>
</dbReference>
<sequence length="393" mass="43554">MASAGRTLGSAAAISFSSPAVAGRPVAIARPVIAVCSTRFQSDLSLRPSSGQVFLKRGPGGRSSVSGHVATVYGSTGFLGRYVVPRLARSGTQVVVAYRGTEYDQKHLKPGGDLGMVVSNFFQPRDEKSIVETLRNSDVVYNLIGRDYKTKNFTFDETHIDIPRRIARLARQHGVSKFVHVSALNASENSPSQFLRTKWYGEQAVREEFPDATIVRPATMYGAEDRFFNRYGTFMVFYRAIQLVKNGQQKIRPVYVGDVAEALESILRNEIATGETVELAGNQEFTLRQVIDVMIELSHRNPVVISLPKGVIKAQAAILDKVSNQPIISPDEVERMDIDDVLNAGTLRFAELGVAPQKLGDLFIRFARMYRTSEWMDIPWEPITAKLSKVPEV</sequence>
<feature type="domain" description="NAD-dependent epimerase/dehydratase" evidence="1">
    <location>
        <begin position="71"/>
        <end position="278"/>
    </location>
</feature>